<feature type="compositionally biased region" description="Pro residues" evidence="1">
    <location>
        <begin position="147"/>
        <end position="156"/>
    </location>
</feature>
<feature type="compositionally biased region" description="Polar residues" evidence="1">
    <location>
        <begin position="15"/>
        <end position="36"/>
    </location>
</feature>
<dbReference type="EMBL" id="JAWQEG010004817">
    <property type="protein sequence ID" value="KAK3860110.1"/>
    <property type="molecule type" value="Genomic_DNA"/>
</dbReference>
<organism evidence="2 3">
    <name type="scientific">Petrolisthes cinctipes</name>
    <name type="common">Flat porcelain crab</name>
    <dbReference type="NCBI Taxonomy" id="88211"/>
    <lineage>
        <taxon>Eukaryota</taxon>
        <taxon>Metazoa</taxon>
        <taxon>Ecdysozoa</taxon>
        <taxon>Arthropoda</taxon>
        <taxon>Crustacea</taxon>
        <taxon>Multicrustacea</taxon>
        <taxon>Malacostraca</taxon>
        <taxon>Eumalacostraca</taxon>
        <taxon>Eucarida</taxon>
        <taxon>Decapoda</taxon>
        <taxon>Pleocyemata</taxon>
        <taxon>Anomura</taxon>
        <taxon>Galatheoidea</taxon>
        <taxon>Porcellanidae</taxon>
        <taxon>Petrolisthes</taxon>
    </lineage>
</organism>
<reference evidence="2" key="1">
    <citation type="submission" date="2023-10" db="EMBL/GenBank/DDBJ databases">
        <title>Genome assemblies of two species of porcelain crab, Petrolisthes cinctipes and Petrolisthes manimaculis (Anomura: Porcellanidae).</title>
        <authorList>
            <person name="Angst P."/>
        </authorList>
    </citation>
    <scope>NUCLEOTIDE SEQUENCE</scope>
    <source>
        <strain evidence="2">PB745_01</strain>
        <tissue evidence="2">Gill</tissue>
    </source>
</reference>
<accession>A0AAE1K148</accession>
<proteinExistence type="predicted"/>
<dbReference type="AlphaFoldDB" id="A0AAE1K148"/>
<name>A0AAE1K148_PETCI</name>
<protein>
    <submittedName>
        <fullName evidence="2">Uncharacterized protein</fullName>
    </submittedName>
</protein>
<evidence type="ECO:0000313" key="2">
    <source>
        <dbReference type="EMBL" id="KAK3860110.1"/>
    </source>
</evidence>
<feature type="compositionally biased region" description="Basic and acidic residues" evidence="1">
    <location>
        <begin position="274"/>
        <end position="285"/>
    </location>
</feature>
<comment type="caution">
    <text evidence="2">The sequence shown here is derived from an EMBL/GenBank/DDBJ whole genome shotgun (WGS) entry which is preliminary data.</text>
</comment>
<dbReference type="Proteomes" id="UP001286313">
    <property type="component" value="Unassembled WGS sequence"/>
</dbReference>
<feature type="compositionally biased region" description="Polar residues" evidence="1">
    <location>
        <begin position="204"/>
        <end position="235"/>
    </location>
</feature>
<feature type="region of interest" description="Disordered" evidence="1">
    <location>
        <begin position="204"/>
        <end position="291"/>
    </location>
</feature>
<sequence length="291" mass="32054">MSSSATPSPTAALQMLSSTTPSPTEVLSIVTSRTPSPSAPLHIPSSSTPSPTTSDLVLPTTTTSQTSPQSTRSYQMSSPYGTHPIPPYFRPVQTSQSQTKLPRRRRHSDRSAHVQYEFNLPGLQIPSPSLYKPHVVRDPPVTEHQPLGPPSPPPPRVQQQPFPSYEQPPTVHYDYKQIHERISGLTAPTGSLWFEESQLPQSLTVHDLSPSATLQAPSQSGTSQIPQSTSRSRAQASEKLSKEEIDAVNVESLREGSASVREDTQAQEDELREEEVQAEERDKFTIKSKYK</sequence>
<feature type="compositionally biased region" description="Low complexity" evidence="1">
    <location>
        <begin position="44"/>
        <end position="71"/>
    </location>
</feature>
<feature type="compositionally biased region" description="Low complexity" evidence="1">
    <location>
        <begin position="1"/>
        <end position="12"/>
    </location>
</feature>
<keyword evidence="3" id="KW-1185">Reference proteome</keyword>
<feature type="region of interest" description="Disordered" evidence="1">
    <location>
        <begin position="1"/>
        <end position="172"/>
    </location>
</feature>
<evidence type="ECO:0000313" key="3">
    <source>
        <dbReference type="Proteomes" id="UP001286313"/>
    </source>
</evidence>
<gene>
    <name evidence="2" type="ORF">Pcinc_033826</name>
</gene>
<evidence type="ECO:0000256" key="1">
    <source>
        <dbReference type="SAM" id="MobiDB-lite"/>
    </source>
</evidence>